<accession>A0A1I5WEE3</accession>
<keyword evidence="2" id="KW-0732">Signal</keyword>
<keyword evidence="1" id="KW-0812">Transmembrane</keyword>
<keyword evidence="1" id="KW-0472">Membrane</keyword>
<dbReference type="Pfam" id="PF09608">
    <property type="entry name" value="Alph_Pro_TM"/>
    <property type="match status" value="1"/>
</dbReference>
<feature type="chain" id="PRO_5017301767" description="Transmembrane protein (Alph_Pro_TM)" evidence="2">
    <location>
        <begin position="21"/>
        <end position="255"/>
    </location>
</feature>
<gene>
    <name evidence="3" type="ORF">SAMN05421853_102290</name>
</gene>
<organism evidence="3 4">
    <name type="scientific">Roseivivax halotolerans</name>
    <dbReference type="NCBI Taxonomy" id="93684"/>
    <lineage>
        <taxon>Bacteria</taxon>
        <taxon>Pseudomonadati</taxon>
        <taxon>Pseudomonadota</taxon>
        <taxon>Alphaproteobacteria</taxon>
        <taxon>Rhodobacterales</taxon>
        <taxon>Roseobacteraceae</taxon>
        <taxon>Roseivivax</taxon>
    </lineage>
</organism>
<dbReference type="InterPro" id="IPR019088">
    <property type="entry name" value="CHP02186-rel_TM"/>
</dbReference>
<dbReference type="EMBL" id="FOXV01000002">
    <property type="protein sequence ID" value="SFQ18055.1"/>
    <property type="molecule type" value="Genomic_DNA"/>
</dbReference>
<keyword evidence="1" id="KW-1133">Transmembrane helix</keyword>
<reference evidence="4" key="1">
    <citation type="submission" date="2016-10" db="EMBL/GenBank/DDBJ databases">
        <authorList>
            <person name="Varghese N."/>
            <person name="Submissions S."/>
        </authorList>
    </citation>
    <scope>NUCLEOTIDE SEQUENCE [LARGE SCALE GENOMIC DNA]</scope>
    <source>
        <strain evidence="4">JCM 10271</strain>
    </source>
</reference>
<evidence type="ECO:0000256" key="2">
    <source>
        <dbReference type="SAM" id="SignalP"/>
    </source>
</evidence>
<dbReference type="RefSeq" id="WP_093009552.1">
    <property type="nucleotide sequence ID" value="NZ_FOXV01000002.1"/>
</dbReference>
<dbReference type="STRING" id="93684.SAMN05421853_102290"/>
<feature type="transmembrane region" description="Helical" evidence="1">
    <location>
        <begin position="229"/>
        <end position="253"/>
    </location>
</feature>
<name>A0A1I5WEE3_9RHOB</name>
<evidence type="ECO:0008006" key="5">
    <source>
        <dbReference type="Google" id="ProtNLM"/>
    </source>
</evidence>
<keyword evidence="4" id="KW-1185">Reference proteome</keyword>
<evidence type="ECO:0000313" key="3">
    <source>
        <dbReference type="EMBL" id="SFQ18055.1"/>
    </source>
</evidence>
<dbReference type="AlphaFoldDB" id="A0A1I5WEE3"/>
<evidence type="ECO:0000313" key="4">
    <source>
        <dbReference type="Proteomes" id="UP000243106"/>
    </source>
</evidence>
<proteinExistence type="predicted"/>
<sequence>MIRRLAALLLALLGATPLAAQEDVVLGLSRNVISISANFDGSDILIYGAVKRETPIPPETELGVVITVEGPYVPLTVWRKERRFGIWVNTEAVEVDLAPSFYAVATSAPFTSVMSHVEDLRHRVSVPRAIRSVGAPISVEDTQAFSEAVIRIRDADGRYQLLEDSVAVREQTLFSTSVRLPANLTEGTYRTRIFLTRDGSVVSEYDRDIEVQKVGIERWLYNLSQSQPFLYGLLALVLALAAGWTASAVTRLIRS</sequence>
<evidence type="ECO:0000256" key="1">
    <source>
        <dbReference type="SAM" id="Phobius"/>
    </source>
</evidence>
<feature type="signal peptide" evidence="2">
    <location>
        <begin position="1"/>
        <end position="20"/>
    </location>
</feature>
<protein>
    <recommendedName>
        <fullName evidence="5">Transmembrane protein (Alph_Pro_TM)</fullName>
    </recommendedName>
</protein>
<dbReference type="Proteomes" id="UP000243106">
    <property type="component" value="Unassembled WGS sequence"/>
</dbReference>